<dbReference type="InterPro" id="IPR007421">
    <property type="entry name" value="Schlafen_AlbA_2_dom"/>
</dbReference>
<evidence type="ECO:0000313" key="3">
    <source>
        <dbReference type="Proteomes" id="UP000179642"/>
    </source>
</evidence>
<dbReference type="EMBL" id="MLYO01000007">
    <property type="protein sequence ID" value="OIK08047.1"/>
    <property type="molecule type" value="Genomic_DNA"/>
</dbReference>
<evidence type="ECO:0000259" key="1">
    <source>
        <dbReference type="Pfam" id="PF04326"/>
    </source>
</evidence>
<feature type="domain" description="Schlafen AlbA-2" evidence="1">
    <location>
        <begin position="45"/>
        <end position="155"/>
    </location>
</feature>
<gene>
    <name evidence="2" type="ORF">BIV23_00825</name>
</gene>
<dbReference type="Gene3D" id="3.30.950.30">
    <property type="entry name" value="Schlafen, AAA domain"/>
    <property type="match status" value="1"/>
</dbReference>
<protein>
    <recommendedName>
        <fullName evidence="1">Schlafen AlbA-2 domain-containing protein</fullName>
    </recommendedName>
</protein>
<keyword evidence="3" id="KW-1185">Reference proteome</keyword>
<accession>A0A1S2QQX9</accession>
<name>A0A1S2QQX9_9ACTN</name>
<sequence length="434" mass="46884">MGQDLRHWQYGAVMTYTSLHRALGLPAGPVTEEMIAAAVIAQVAEAEDLDWKATVDEVKDGREFAKDVAAMANTAGGVIVFGVREDGHDQADELVGIADPRPLVQSLRGKAGMVRPFIPALRVRSVPLVSKPGRHLIVVEVPRSPEAPHLVPLAKDLKDSWGYPRRRGSDTDWLGESDLAVAYADRFSRRRAAEDHLTTLSTHLSERLLHLPSSIWVAVTTACSVPSVADTANAVDPNTVEPSLQEALPLLPEAVVREYLDGGTGRPRIGLRRAVVSTDITYTGQSRRGHLELLHDGAFAGALNMAHLDETVNGLRYLVQVRLQRAVRDMVTVAALHAQRRQADGVLEARVGIAVPGPETVGHAPAVALTHQRYMMGDPQPVSGSITLATVLPVMSEAPLADLVSSEESRRQFIEQLTLDLVHQFAVASLVPGS</sequence>
<dbReference type="AlphaFoldDB" id="A0A1S2QQX9"/>
<organism evidence="2 3">
    <name type="scientific">Streptomyces monashensis</name>
    <dbReference type="NCBI Taxonomy" id="1678012"/>
    <lineage>
        <taxon>Bacteria</taxon>
        <taxon>Bacillati</taxon>
        <taxon>Actinomycetota</taxon>
        <taxon>Actinomycetes</taxon>
        <taxon>Kitasatosporales</taxon>
        <taxon>Streptomycetaceae</taxon>
        <taxon>Streptomyces</taxon>
    </lineage>
</organism>
<proteinExistence type="predicted"/>
<dbReference type="InterPro" id="IPR038461">
    <property type="entry name" value="Schlafen_AlbA_2_dom_sf"/>
</dbReference>
<dbReference type="Pfam" id="PF04326">
    <property type="entry name" value="SLFN_AlbA_2"/>
    <property type="match status" value="1"/>
</dbReference>
<dbReference type="Proteomes" id="UP000179642">
    <property type="component" value="Unassembled WGS sequence"/>
</dbReference>
<comment type="caution">
    <text evidence="2">The sequence shown here is derived from an EMBL/GenBank/DDBJ whole genome shotgun (WGS) entry which is preliminary data.</text>
</comment>
<reference evidence="2 3" key="1">
    <citation type="submission" date="2016-10" db="EMBL/GenBank/DDBJ databases">
        <title>Genome sequence of Streptomyces sp. MUSC 1.</title>
        <authorList>
            <person name="Lee L.-H."/>
            <person name="Ser H.-L."/>
            <person name="Law J.W.-F."/>
        </authorList>
    </citation>
    <scope>NUCLEOTIDE SEQUENCE [LARGE SCALE GENOMIC DNA]</scope>
    <source>
        <strain evidence="2 3">MUSC 1</strain>
    </source>
</reference>
<evidence type="ECO:0000313" key="2">
    <source>
        <dbReference type="EMBL" id="OIK08047.1"/>
    </source>
</evidence>